<reference evidence="4 5" key="2">
    <citation type="submission" date="2017-06" db="EMBL/GenBank/DDBJ databases">
        <authorList>
            <person name="Kim H.J."/>
            <person name="Triplett B.A."/>
        </authorList>
    </citation>
    <scope>NUCLEOTIDE SEQUENCE [LARGE SCALE GENOMIC DNA]</scope>
    <source>
        <strain evidence="4">Kingella_eburonensis</strain>
    </source>
</reference>
<feature type="transmembrane region" description="Helical" evidence="2">
    <location>
        <begin position="25"/>
        <end position="50"/>
    </location>
</feature>
<evidence type="ECO:0000256" key="2">
    <source>
        <dbReference type="SAM" id="Phobius"/>
    </source>
</evidence>
<dbReference type="AlphaFoldDB" id="A0A238TBC8"/>
<dbReference type="PANTHER" id="PTHR40278">
    <property type="entry name" value="DNA UTILIZATION PROTEIN HOFN"/>
    <property type="match status" value="1"/>
</dbReference>
<dbReference type="STRING" id="1522312.GCA_900177895_01650"/>
<protein>
    <submittedName>
        <fullName evidence="4">Fimbrial assembly protein (PilN)</fullName>
    </submittedName>
</protein>
<dbReference type="GO" id="GO:0043683">
    <property type="term" value="P:type IV pilus assembly"/>
    <property type="evidence" value="ECO:0007669"/>
    <property type="project" value="TreeGrafter"/>
</dbReference>
<dbReference type="EMBL" id="FXUV02000012">
    <property type="protein sequence ID" value="SNB60951.1"/>
    <property type="molecule type" value="Genomic_DNA"/>
</dbReference>
<dbReference type="RefSeq" id="WP_095062091.1">
    <property type="nucleotide sequence ID" value="NZ_FXUV02000012.1"/>
</dbReference>
<sequence>MKLIQINLLPYREMEEQKKKKKFQLIMAAGALAGIGACAAIYLGLTGLMVNQESRNESLQAGIKELDKQLTEIKELNKQKQSFLARKLKVEELDHKRFEGAYIIDTLNQLVPEGAYLAKIQATAATGKNSNTYSITGKAISDNKVAMLMTALPSTGIFEAPKLISIKKTDNGQEFVLEADLVEQKVASQPTEPAVAAASQSKGN</sequence>
<dbReference type="EMBL" id="FXUV01000012">
    <property type="protein sequence ID" value="SMQ11967.1"/>
    <property type="molecule type" value="Genomic_DNA"/>
</dbReference>
<evidence type="ECO:0000313" key="3">
    <source>
        <dbReference type="EMBL" id="SMQ11967.1"/>
    </source>
</evidence>
<reference evidence="3" key="1">
    <citation type="submission" date="2017-05" db="EMBL/GenBank/DDBJ databases">
        <authorList>
            <person name="Song R."/>
            <person name="Chenine A.L."/>
            <person name="Ruprecht R.M."/>
        </authorList>
    </citation>
    <scope>NUCLEOTIDE SEQUENCE</scope>
    <source>
        <strain evidence="3">Kingella_eburonensis</strain>
    </source>
</reference>
<gene>
    <name evidence="4" type="ORF">KEBURONENSIS_00794</name>
    <name evidence="3" type="ORF">KEBURONENSIS_00973</name>
</gene>
<feature type="coiled-coil region" evidence="1">
    <location>
        <begin position="49"/>
        <end position="93"/>
    </location>
</feature>
<dbReference type="InterPro" id="IPR052534">
    <property type="entry name" value="Extracell_DNA_Util/SecSys_Comp"/>
</dbReference>
<dbReference type="OrthoDB" id="5296173at2"/>
<keyword evidence="2" id="KW-0472">Membrane</keyword>
<evidence type="ECO:0000313" key="4">
    <source>
        <dbReference type="EMBL" id="SNB60951.1"/>
    </source>
</evidence>
<dbReference type="Pfam" id="PF05137">
    <property type="entry name" value="PilN"/>
    <property type="match status" value="1"/>
</dbReference>
<dbReference type="PANTHER" id="PTHR40278:SF2">
    <property type="entry name" value="TYPE IV PILUS INNER MEMBRANE COMPONENT PILN"/>
    <property type="match status" value="1"/>
</dbReference>
<keyword evidence="1" id="KW-0175">Coiled coil</keyword>
<dbReference type="GO" id="GO:0043107">
    <property type="term" value="P:type IV pilus-dependent motility"/>
    <property type="evidence" value="ECO:0007669"/>
    <property type="project" value="TreeGrafter"/>
</dbReference>
<evidence type="ECO:0000256" key="1">
    <source>
        <dbReference type="SAM" id="Coils"/>
    </source>
</evidence>
<name>A0A238TBC8_9NEIS</name>
<proteinExistence type="predicted"/>
<dbReference type="InterPro" id="IPR007813">
    <property type="entry name" value="PilN"/>
</dbReference>
<keyword evidence="5" id="KW-1185">Reference proteome</keyword>
<organism evidence="4 5">
    <name type="scientific">Kingella negevensis</name>
    <dbReference type="NCBI Taxonomy" id="1522312"/>
    <lineage>
        <taxon>Bacteria</taxon>
        <taxon>Pseudomonadati</taxon>
        <taxon>Pseudomonadota</taxon>
        <taxon>Betaproteobacteria</taxon>
        <taxon>Neisseriales</taxon>
        <taxon>Neisseriaceae</taxon>
        <taxon>Kingella</taxon>
    </lineage>
</organism>
<keyword evidence="2" id="KW-0812">Transmembrane</keyword>
<dbReference type="Proteomes" id="UP000215450">
    <property type="component" value="Unassembled WGS sequence"/>
</dbReference>
<evidence type="ECO:0000313" key="5">
    <source>
        <dbReference type="Proteomes" id="UP000215450"/>
    </source>
</evidence>
<keyword evidence="2" id="KW-1133">Transmembrane helix</keyword>
<accession>A0A238TBC8</accession>